<dbReference type="SMART" id="SM00941">
    <property type="entry name" value="PYNP_C"/>
    <property type="match status" value="1"/>
</dbReference>
<dbReference type="InterPro" id="IPR018090">
    <property type="entry name" value="Pyrmidine_PPas_bac/euk"/>
</dbReference>
<dbReference type="AlphaFoldDB" id="A0A1M6I886"/>
<dbReference type="InterPro" id="IPR017459">
    <property type="entry name" value="Glycosyl_Trfase_fam3_N_dom"/>
</dbReference>
<comment type="function">
    <text evidence="2">Catalyzes phosphorolysis of the pyrimidine nucleosides uridine, thymidine and 2'-deoxyuridine with the formation of the corresponding pyrimidine base and ribose-1-phosphate.</text>
</comment>
<dbReference type="InterPro" id="IPR000053">
    <property type="entry name" value="Thymidine/pyrmidine_PPase"/>
</dbReference>
<dbReference type="GO" id="GO:0005829">
    <property type="term" value="C:cytosol"/>
    <property type="evidence" value="ECO:0007669"/>
    <property type="project" value="TreeGrafter"/>
</dbReference>
<evidence type="ECO:0000256" key="4">
    <source>
        <dbReference type="ARBA" id="ARBA00011738"/>
    </source>
</evidence>
<dbReference type="GO" id="GO:0004645">
    <property type="term" value="F:1,4-alpha-oligoglucan phosphorylase activity"/>
    <property type="evidence" value="ECO:0007669"/>
    <property type="project" value="InterPro"/>
</dbReference>
<evidence type="ECO:0000256" key="7">
    <source>
        <dbReference type="ARBA" id="ARBA00022676"/>
    </source>
</evidence>
<dbReference type="OrthoDB" id="9763887at2"/>
<dbReference type="EC" id="2.4.2.2" evidence="5"/>
<dbReference type="Pfam" id="PF07831">
    <property type="entry name" value="PYNP_C"/>
    <property type="match status" value="1"/>
</dbReference>
<dbReference type="NCBIfam" id="NF004490">
    <property type="entry name" value="PRK05820.1"/>
    <property type="match status" value="1"/>
</dbReference>
<dbReference type="Gene3D" id="1.20.970.10">
    <property type="entry name" value="Transferase, Pyrimidine Nucleoside Phosphorylase, Chain C"/>
    <property type="match status" value="1"/>
</dbReference>
<dbReference type="STRING" id="1121432.SAMN02745219_02242"/>
<proteinExistence type="inferred from homology"/>
<evidence type="ECO:0000259" key="11">
    <source>
        <dbReference type="SMART" id="SM00941"/>
    </source>
</evidence>
<accession>A0A1M6I886</accession>
<dbReference type="SUPFAM" id="SSF52418">
    <property type="entry name" value="Nucleoside phosphorylase/phosphoribosyltransferase catalytic domain"/>
    <property type="match status" value="1"/>
</dbReference>
<comment type="catalytic activity">
    <reaction evidence="1">
        <text>2'-deoxyuridine + phosphate = 2-deoxy-alpha-D-ribose 1-phosphate + uracil</text>
        <dbReference type="Rhea" id="RHEA:22824"/>
        <dbReference type="ChEBI" id="CHEBI:16450"/>
        <dbReference type="ChEBI" id="CHEBI:17568"/>
        <dbReference type="ChEBI" id="CHEBI:43474"/>
        <dbReference type="ChEBI" id="CHEBI:57259"/>
        <dbReference type="EC" id="2.4.2.2"/>
    </reaction>
</comment>
<dbReference type="FunFam" id="3.40.1030.10:FF:000003">
    <property type="entry name" value="Pyrimidine-nucleoside phosphorylase"/>
    <property type="match status" value="1"/>
</dbReference>
<dbReference type="GO" id="GO:0009032">
    <property type="term" value="F:thymidine phosphorylase activity"/>
    <property type="evidence" value="ECO:0007669"/>
    <property type="project" value="TreeGrafter"/>
</dbReference>
<dbReference type="PANTHER" id="PTHR10515">
    <property type="entry name" value="THYMIDINE PHOSPHORYLASE"/>
    <property type="match status" value="1"/>
</dbReference>
<dbReference type="Gene3D" id="3.90.1170.30">
    <property type="entry name" value="Pyrimidine nucleoside phosphorylase-like, C-terminal domain"/>
    <property type="match status" value="1"/>
</dbReference>
<dbReference type="InterPro" id="IPR035902">
    <property type="entry name" value="Nuc_phospho_transferase"/>
</dbReference>
<keyword evidence="7" id="KW-0328">Glycosyltransferase</keyword>
<dbReference type="SUPFAM" id="SSF47648">
    <property type="entry name" value="Nucleoside phosphorylase/phosphoribosyltransferase N-terminal domain"/>
    <property type="match status" value="1"/>
</dbReference>
<dbReference type="PIRSF" id="PIRSF000478">
    <property type="entry name" value="TP_PyNP"/>
    <property type="match status" value="1"/>
</dbReference>
<feature type="domain" description="Pyrimidine nucleoside phosphorylase C-terminal" evidence="11">
    <location>
        <begin position="345"/>
        <end position="419"/>
    </location>
</feature>
<evidence type="ECO:0000313" key="12">
    <source>
        <dbReference type="EMBL" id="SHJ30655.1"/>
    </source>
</evidence>
<dbReference type="InterPro" id="IPR017872">
    <property type="entry name" value="Pyrmidine_PPase_CS"/>
</dbReference>
<dbReference type="GO" id="GO:0006213">
    <property type="term" value="P:pyrimidine nucleoside metabolic process"/>
    <property type="evidence" value="ECO:0007669"/>
    <property type="project" value="InterPro"/>
</dbReference>
<dbReference type="InterPro" id="IPR013102">
    <property type="entry name" value="PYNP_C"/>
</dbReference>
<name>A0A1M6I886_9FIRM</name>
<evidence type="ECO:0000256" key="8">
    <source>
        <dbReference type="ARBA" id="ARBA00022679"/>
    </source>
</evidence>
<dbReference type="PANTHER" id="PTHR10515:SF0">
    <property type="entry name" value="THYMIDINE PHOSPHORYLASE"/>
    <property type="match status" value="1"/>
</dbReference>
<comment type="similarity">
    <text evidence="3">Belongs to the thymidine/pyrimidine-nucleoside phosphorylase family.</text>
</comment>
<dbReference type="SUPFAM" id="SSF54680">
    <property type="entry name" value="Pyrimidine nucleoside phosphorylase C-terminal domain"/>
    <property type="match status" value="1"/>
</dbReference>
<dbReference type="InterPro" id="IPR036320">
    <property type="entry name" value="Glycosyl_Trfase_fam3_N_dom_sf"/>
</dbReference>
<organism evidence="12 13">
    <name type="scientific">Desulfofundulus thermosubterraneus DSM 16057</name>
    <dbReference type="NCBI Taxonomy" id="1121432"/>
    <lineage>
        <taxon>Bacteria</taxon>
        <taxon>Bacillati</taxon>
        <taxon>Bacillota</taxon>
        <taxon>Clostridia</taxon>
        <taxon>Eubacteriales</taxon>
        <taxon>Peptococcaceae</taxon>
        <taxon>Desulfofundulus</taxon>
    </lineage>
</organism>
<dbReference type="Pfam" id="PF02885">
    <property type="entry name" value="Glycos_trans_3N"/>
    <property type="match status" value="1"/>
</dbReference>
<evidence type="ECO:0000256" key="3">
    <source>
        <dbReference type="ARBA" id="ARBA00006915"/>
    </source>
</evidence>
<dbReference type="Proteomes" id="UP000184529">
    <property type="component" value="Unassembled WGS sequence"/>
</dbReference>
<dbReference type="NCBIfam" id="NF004747">
    <property type="entry name" value="PRK06078.1"/>
    <property type="match status" value="1"/>
</dbReference>
<dbReference type="Pfam" id="PF00591">
    <property type="entry name" value="Glycos_transf_3"/>
    <property type="match status" value="1"/>
</dbReference>
<dbReference type="EMBL" id="FQZM01000027">
    <property type="protein sequence ID" value="SHJ30655.1"/>
    <property type="molecule type" value="Genomic_DNA"/>
</dbReference>
<dbReference type="NCBIfam" id="TIGR02644">
    <property type="entry name" value="Y_phosphoryl"/>
    <property type="match status" value="1"/>
</dbReference>
<evidence type="ECO:0000256" key="1">
    <source>
        <dbReference type="ARBA" id="ARBA00001066"/>
    </source>
</evidence>
<dbReference type="PROSITE" id="PS00647">
    <property type="entry name" value="THYMID_PHOSPHORYLASE"/>
    <property type="match status" value="1"/>
</dbReference>
<protein>
    <recommendedName>
        <fullName evidence="6">Pyrimidine-nucleoside phosphorylase</fullName>
        <ecNumber evidence="5">2.4.2.2</ecNumber>
    </recommendedName>
</protein>
<reference evidence="13" key="1">
    <citation type="submission" date="2016-11" db="EMBL/GenBank/DDBJ databases">
        <authorList>
            <person name="Varghese N."/>
            <person name="Submissions S."/>
        </authorList>
    </citation>
    <scope>NUCLEOTIDE SEQUENCE [LARGE SCALE GENOMIC DNA]</scope>
    <source>
        <strain evidence="13">DSM 16057</strain>
    </source>
</reference>
<keyword evidence="13" id="KW-1185">Reference proteome</keyword>
<evidence type="ECO:0000256" key="10">
    <source>
        <dbReference type="ARBA" id="ARBA00048525"/>
    </source>
</evidence>
<evidence type="ECO:0000256" key="6">
    <source>
        <dbReference type="ARBA" id="ARBA00014680"/>
    </source>
</evidence>
<dbReference type="InterPro" id="IPR000312">
    <property type="entry name" value="Glycosyl_Trfase_fam3"/>
</dbReference>
<sequence>MRMYDIILKKRQGFELTTEEINFFVRGYTVGEIPDYQAAALLMAIFFQGLDSRETADLTLAMASSGDRVDLSGIPGCKVDKHSTGGVGDKTTLVLAPLIAAAGVPVAKMSGRGLGHTGGTVDKLESIPGFKVNLAPDDFIRQVREVGVAVVAQTGNLVPADKKLYALRDVTATVDSIPLIASSVMSKKIAAGADAIVLDVKAGSGAFMRSVDEARTLARTLVAIGRQAGKKTVAVISDMDQPLGFAVGNALEVREAIATLSGQGPSDLRELCLVLGGHMLVLAGAATDVEEGMNRLAGLLEGGRALDKFREMVKAQGGDPRVANEPDLLPEASYKEQVKAQEDGYVAAIHAERIGRAAMLLGAGRKAKEDTIDPAVGVVLHKKVGHRVKAGDVLATLHVNNRDNLALARQLIASAFTFSSSAPGVRKLIHGVVGLQGVVHQCLS</sequence>
<gene>
    <name evidence="12" type="ORF">SAMN02745219_02242</name>
</gene>
<dbReference type="InterPro" id="IPR036566">
    <property type="entry name" value="PYNP-like_C_sf"/>
</dbReference>
<comment type="catalytic activity">
    <reaction evidence="10">
        <text>thymidine + phosphate = 2-deoxy-alpha-D-ribose 1-phosphate + thymine</text>
        <dbReference type="Rhea" id="RHEA:16037"/>
        <dbReference type="ChEBI" id="CHEBI:17748"/>
        <dbReference type="ChEBI" id="CHEBI:17821"/>
        <dbReference type="ChEBI" id="CHEBI:43474"/>
        <dbReference type="ChEBI" id="CHEBI:57259"/>
        <dbReference type="EC" id="2.4.2.2"/>
    </reaction>
</comment>
<dbReference type="RefSeq" id="WP_072869674.1">
    <property type="nucleotide sequence ID" value="NZ_FQZM01000027.1"/>
</dbReference>
<evidence type="ECO:0000256" key="5">
    <source>
        <dbReference type="ARBA" id="ARBA00011889"/>
    </source>
</evidence>
<comment type="subunit">
    <text evidence="4">Homodimer.</text>
</comment>
<comment type="catalytic activity">
    <reaction evidence="9">
        <text>uridine + phosphate = alpha-D-ribose 1-phosphate + uracil</text>
        <dbReference type="Rhea" id="RHEA:24388"/>
        <dbReference type="ChEBI" id="CHEBI:16704"/>
        <dbReference type="ChEBI" id="CHEBI:17568"/>
        <dbReference type="ChEBI" id="CHEBI:43474"/>
        <dbReference type="ChEBI" id="CHEBI:57720"/>
        <dbReference type="EC" id="2.4.2.2"/>
    </reaction>
</comment>
<evidence type="ECO:0000256" key="9">
    <source>
        <dbReference type="ARBA" id="ARBA00048453"/>
    </source>
</evidence>
<evidence type="ECO:0000256" key="2">
    <source>
        <dbReference type="ARBA" id="ARBA00003877"/>
    </source>
</evidence>
<dbReference type="GO" id="GO:0006206">
    <property type="term" value="P:pyrimidine nucleobase metabolic process"/>
    <property type="evidence" value="ECO:0007669"/>
    <property type="project" value="InterPro"/>
</dbReference>
<keyword evidence="8" id="KW-0808">Transferase</keyword>
<dbReference type="Gene3D" id="3.40.1030.10">
    <property type="entry name" value="Nucleoside phosphorylase/phosphoribosyltransferase catalytic domain"/>
    <property type="match status" value="1"/>
</dbReference>
<evidence type="ECO:0000313" key="13">
    <source>
        <dbReference type="Proteomes" id="UP000184529"/>
    </source>
</evidence>